<name>A0A382IWA9_9ZZZZ</name>
<sequence length="240" mass="26211">MKIIKIGPNFFGRSIVGRLALVLFLVAPCRAETGGEAPDEAALRADAQKVFKEKVDPFVTKYCVKCHASRAKAGINLQSALKNPNGESATLYWKKAVANVKVHDMPPEDASKFPSEEERRQFIESVGKIKYLAPRDPGPFVIRRLTKTEYANTLSDLYGVDGSIADSLPEEVVGEGFLNSISPLQSELFLGIANQVVDQVLAPEGKAPTAIQERFFGDPPAQGSDLRKEARKVARALARD</sequence>
<gene>
    <name evidence="2" type="ORF">METZ01_LOCUS256473</name>
</gene>
<dbReference type="InterPro" id="IPR013036">
    <property type="entry name" value="DUF1587"/>
</dbReference>
<reference evidence="2" key="1">
    <citation type="submission" date="2018-05" db="EMBL/GenBank/DDBJ databases">
        <authorList>
            <person name="Lanie J.A."/>
            <person name="Ng W.-L."/>
            <person name="Kazmierczak K.M."/>
            <person name="Andrzejewski T.M."/>
            <person name="Davidsen T.M."/>
            <person name="Wayne K.J."/>
            <person name="Tettelin H."/>
            <person name="Glass J.I."/>
            <person name="Rusch D."/>
            <person name="Podicherti R."/>
            <person name="Tsui H.-C.T."/>
            <person name="Winkler M.E."/>
        </authorList>
    </citation>
    <scope>NUCLEOTIDE SEQUENCE</scope>
</reference>
<protein>
    <recommendedName>
        <fullName evidence="1">DUF1587 domain-containing protein</fullName>
    </recommendedName>
</protein>
<organism evidence="2">
    <name type="scientific">marine metagenome</name>
    <dbReference type="NCBI Taxonomy" id="408172"/>
    <lineage>
        <taxon>unclassified sequences</taxon>
        <taxon>metagenomes</taxon>
        <taxon>ecological metagenomes</taxon>
    </lineage>
</organism>
<dbReference type="EMBL" id="UINC01069888">
    <property type="protein sequence ID" value="SVC03619.1"/>
    <property type="molecule type" value="Genomic_DNA"/>
</dbReference>
<evidence type="ECO:0000313" key="2">
    <source>
        <dbReference type="EMBL" id="SVC03619.1"/>
    </source>
</evidence>
<dbReference type="Pfam" id="PF07626">
    <property type="entry name" value="PSD3"/>
    <property type="match status" value="1"/>
</dbReference>
<evidence type="ECO:0000259" key="1">
    <source>
        <dbReference type="Pfam" id="PF07626"/>
    </source>
</evidence>
<proteinExistence type="predicted"/>
<dbReference type="AlphaFoldDB" id="A0A382IWA9"/>
<accession>A0A382IWA9</accession>
<feature type="domain" description="DUF1587" evidence="1">
    <location>
        <begin position="143"/>
        <end position="201"/>
    </location>
</feature>
<feature type="non-terminal residue" evidence="2">
    <location>
        <position position="240"/>
    </location>
</feature>